<comment type="caution">
    <text evidence="2">The sequence shown here is derived from an EMBL/GenBank/DDBJ whole genome shotgun (WGS) entry which is preliminary data.</text>
</comment>
<evidence type="ECO:0000313" key="3">
    <source>
        <dbReference type="Proteomes" id="UP000012112"/>
    </source>
</evidence>
<sequence>MPVVLFFFVGIFIGSIVGLIVGRLKDFEWGIGIGCLIIGIFGLGVTIYVGIHQYYELKGTVETKGTLIDYIEKNELSTESDLEDYYVTRYIPIIRFSTPNGKTYTIQDLGGSKKWEIKDNIDILYKPSNPEQGFIANFQNTWGRTFVLLFLSSVPLLIGFGFIGGKIWG</sequence>
<protein>
    <submittedName>
        <fullName evidence="2">PF12158 family protein</fullName>
    </submittedName>
</protein>
<keyword evidence="1" id="KW-0812">Transmembrane</keyword>
<dbReference type="Proteomes" id="UP000012112">
    <property type="component" value="Unassembled WGS sequence"/>
</dbReference>
<evidence type="ECO:0000313" key="2">
    <source>
        <dbReference type="EMBL" id="EMO54412.1"/>
    </source>
</evidence>
<name>M6VAF3_9LEPT</name>
<feature type="transmembrane region" description="Helical" evidence="1">
    <location>
        <begin position="6"/>
        <end position="24"/>
    </location>
</feature>
<reference evidence="2 3" key="1">
    <citation type="submission" date="2013-01" db="EMBL/GenBank/DDBJ databases">
        <authorList>
            <person name="Harkins D.M."/>
            <person name="Durkin A.S."/>
            <person name="Brinkac L.M."/>
            <person name="Haft D.H."/>
            <person name="Selengut J.D."/>
            <person name="Sanka R."/>
            <person name="DePew J."/>
            <person name="Purushe J."/>
            <person name="Matthias M.A."/>
            <person name="Vinetz J.M."/>
            <person name="Sutton G.G."/>
            <person name="Nierman W.C."/>
            <person name="Fouts D.E."/>
        </authorList>
    </citation>
    <scope>NUCLEOTIDE SEQUENCE [LARGE SCALE GENOMIC DNA]</scope>
    <source>
        <strain evidence="2 3">HAI1536</strain>
    </source>
</reference>
<feature type="transmembrane region" description="Helical" evidence="1">
    <location>
        <begin position="146"/>
        <end position="168"/>
    </location>
</feature>
<dbReference type="AlphaFoldDB" id="M6VAF3"/>
<proteinExistence type="predicted"/>
<accession>M6VAF3</accession>
<keyword evidence="1" id="KW-0472">Membrane</keyword>
<keyword evidence="1" id="KW-1133">Transmembrane helix</keyword>
<gene>
    <name evidence="2" type="ORF">LEP1GSC172_0946</name>
</gene>
<dbReference type="RefSeq" id="WP_002177651.1">
    <property type="nucleotide sequence ID" value="NZ_AKWD02000027.1"/>
</dbReference>
<evidence type="ECO:0000256" key="1">
    <source>
        <dbReference type="SAM" id="Phobius"/>
    </source>
</evidence>
<dbReference type="OrthoDB" id="2242169at2"/>
<dbReference type="EMBL" id="AKWD02000027">
    <property type="protein sequence ID" value="EMO54412.1"/>
    <property type="molecule type" value="Genomic_DNA"/>
</dbReference>
<organism evidence="2 3">
    <name type="scientific">Leptospira noguchii</name>
    <dbReference type="NCBI Taxonomy" id="28182"/>
    <lineage>
        <taxon>Bacteria</taxon>
        <taxon>Pseudomonadati</taxon>
        <taxon>Spirochaetota</taxon>
        <taxon>Spirochaetia</taxon>
        <taxon>Leptospirales</taxon>
        <taxon>Leptospiraceae</taxon>
        <taxon>Leptospira</taxon>
    </lineage>
</organism>
<feature type="transmembrane region" description="Helical" evidence="1">
    <location>
        <begin position="31"/>
        <end position="51"/>
    </location>
</feature>